<dbReference type="InterPro" id="IPR056823">
    <property type="entry name" value="TEN-like_YD-shell"/>
</dbReference>
<dbReference type="InterPro" id="IPR022385">
    <property type="entry name" value="Rhs_assc_core"/>
</dbReference>
<organism evidence="3">
    <name type="scientific">marine sediment metagenome</name>
    <dbReference type="NCBI Taxonomy" id="412755"/>
    <lineage>
        <taxon>unclassified sequences</taxon>
        <taxon>metagenomes</taxon>
        <taxon>ecological metagenomes</taxon>
    </lineage>
</organism>
<dbReference type="NCBIfam" id="TIGR01643">
    <property type="entry name" value="YD_repeat_2x"/>
    <property type="match status" value="5"/>
</dbReference>
<dbReference type="Pfam" id="PF25023">
    <property type="entry name" value="TEN_YD-shell"/>
    <property type="match status" value="2"/>
</dbReference>
<dbReference type="InterPro" id="IPR006530">
    <property type="entry name" value="YD"/>
</dbReference>
<accession>A0A0F9P6J3</accession>
<protein>
    <recommendedName>
        <fullName evidence="2">Teneurin-like YD-shell domain-containing protein</fullName>
    </recommendedName>
</protein>
<dbReference type="PANTHER" id="PTHR32305">
    <property type="match status" value="1"/>
</dbReference>
<dbReference type="Pfam" id="PF05593">
    <property type="entry name" value="RHS_repeat"/>
    <property type="match status" value="1"/>
</dbReference>
<reference evidence="3" key="1">
    <citation type="journal article" date="2015" name="Nature">
        <title>Complex archaea that bridge the gap between prokaryotes and eukaryotes.</title>
        <authorList>
            <person name="Spang A."/>
            <person name="Saw J.H."/>
            <person name="Jorgensen S.L."/>
            <person name="Zaremba-Niedzwiedzka K."/>
            <person name="Martijn J."/>
            <person name="Lind A.E."/>
            <person name="van Eijk R."/>
            <person name="Schleper C."/>
            <person name="Guy L."/>
            <person name="Ettema T.J."/>
        </authorList>
    </citation>
    <scope>NUCLEOTIDE SEQUENCE</scope>
</reference>
<sequence>MFKKLIASLTFLLFLTFLPAYAVSTKSYQYDDNDNIIQITDPRDISLTYEYDNFNRLILKKYPNGRKVEYEYDNIGHRTKITDDDKTTSFKYDIFGNISKITFPNSESVQYLYDPLGKLLKLTYPDNSEIYYSYDHSGRLSEIKDVSGTTKYEYDERLNVLKKKILPNGTSTEFIYNAARRISNVIHKNKEGELIEEYGYEYDSNGNREKIEKITSSEQSNSSYVYDKLNRVKKVKYSNDFFELYTYDELGNRISKTTPNGTVKYEYNEENRLIKAGDTNFGYDNAGNLNKKVSSGRTAEYKYDADNLLISYVDNSNRIEFEYDSDGNRTAKIVNGVRTEYINDLASPISQVLLKRVQKRFFNEEKLIRYVYGSSKISQSCNGETQFYLYDSIGRNVCALIDSSGEMLSNYEYDSFGNVTLENQKVKNVYKYCGEQFDEETGLIYLRNRYYDPQIGRFISKDKNFGDLYSPQTLNPYVYVENNPVNFVDPLGFAALSPEEKEQVILHVNARTGWFGGQGMAGHVFMEFPERNTFRGNYPERMQELEAINIKPSTFSIGCNCESNKVTSAIKVMDNINWTIKTNCAHTVVEGMKTMEFKHAEKIKLHGIPSPQELKHQMLKFYKRDPEGLSIIDHRHSNLKTPLGINESPINFNSSSSLDYGGISLSKRAELQLNLLDIEGAAFDQNSGQIILFGKENHYFPKVNMDDLAVAVKSIYGIGLDRPQNPGISIDPIAKDAKDAKMKVRYDGATENTSFGLAMFEADILLKCLALGKDNITQKSLTANVAGFISLFDRTQRNNIDTLRARLWFVPEQITLVEGEEHKGFVFTEVKMQVLTEAQKFKYPDDVSHCVDFAKHFTDHYDEYAKQFPIFEKLKDLGKITAIIKWIKDNNIFFDTSYFVNYKPKYYKTPEFTPAAANATYRNGRFIVMSGGVVYNLDQNNFNVEKHLFADNLISEVIDSRPSENDFSWSFQSPINRETFSAVVQSIHRTRKPGNVKKQFCDLYLSQESAELNLIRYYNSFSEQSSYFGYGWGFLPYEMKVSLEKVNIINNESKSISTFKTILVKILGKEDFFEIKGLNQEGSPVFINQSRSYFLIEKLNSNFSLYSINDEFIAEFNKKGYLTKTMENDSPITYEYDQNHLIKIYHEKGLSISFEYQNDKIVKAIGSDQTEIFYCYDTQGLLYKITDVYGLDTYYFYDKDKRLNKILDHEENILFSAVYDDYNRATEVTEGQLKYYSEFSLKEKQMKIIDQTGEEIIFQYDEKDRLVQKKEKYKKWDFFYEEENLLLPTKIIDENGNSTLCKYNNMGQITYLKNFFNAEWQFFYDKKGNLVLEQQPSGRYKYYEYDNNNRLVRIDLKVNEINFAQDKESFSIKSDGYYTFFLDYNNQEEKPKNMRNLTGSKTSFKYNESGDLIQIKMPTGYTKKRVFDKKNRIIQISDNFGIINDYEYDSLNQVQKEVSASGIKYYEYNDKGDLVKITDPKGNITNHEYDDQHNLIRVIDSEMGVFRYEKSSDSKIYNVIFPNETYKSFEYDNDGRLICEIEGVQ</sequence>
<evidence type="ECO:0000259" key="2">
    <source>
        <dbReference type="Pfam" id="PF25023"/>
    </source>
</evidence>
<dbReference type="InterPro" id="IPR050708">
    <property type="entry name" value="T6SS_VgrG/RHS"/>
</dbReference>
<dbReference type="InterPro" id="IPR031325">
    <property type="entry name" value="RHS_repeat"/>
</dbReference>
<keyword evidence="1" id="KW-0677">Repeat</keyword>
<feature type="domain" description="Teneurin-like YD-shell" evidence="2">
    <location>
        <begin position="1375"/>
        <end position="1540"/>
    </location>
</feature>
<dbReference type="EMBL" id="LAZR01006878">
    <property type="protein sequence ID" value="KKM89047.1"/>
    <property type="molecule type" value="Genomic_DNA"/>
</dbReference>
<dbReference type="Gene3D" id="2.180.10.10">
    <property type="entry name" value="RHS repeat-associated core"/>
    <property type="match status" value="3"/>
</dbReference>
<comment type="caution">
    <text evidence="3">The sequence shown here is derived from an EMBL/GenBank/DDBJ whole genome shotgun (WGS) entry which is preliminary data.</text>
</comment>
<feature type="domain" description="Teneurin-like YD-shell" evidence="2">
    <location>
        <begin position="202"/>
        <end position="485"/>
    </location>
</feature>
<dbReference type="PANTHER" id="PTHR32305:SF15">
    <property type="entry name" value="PROTEIN RHSA-RELATED"/>
    <property type="match status" value="1"/>
</dbReference>
<proteinExistence type="predicted"/>
<name>A0A0F9P6J3_9ZZZZ</name>
<evidence type="ECO:0000313" key="3">
    <source>
        <dbReference type="EMBL" id="KKM89047.1"/>
    </source>
</evidence>
<evidence type="ECO:0000256" key="1">
    <source>
        <dbReference type="ARBA" id="ARBA00022737"/>
    </source>
</evidence>
<gene>
    <name evidence="3" type="ORF">LCGC14_1252580</name>
</gene>
<dbReference type="NCBIfam" id="TIGR03696">
    <property type="entry name" value="Rhs_assc_core"/>
    <property type="match status" value="1"/>
</dbReference>